<evidence type="ECO:0000313" key="6">
    <source>
        <dbReference type="Proteomes" id="UP001549773"/>
    </source>
</evidence>
<dbReference type="SUPFAM" id="SSF55315">
    <property type="entry name" value="L30e-like"/>
    <property type="match status" value="1"/>
</dbReference>
<dbReference type="GO" id="GO:0032259">
    <property type="term" value="P:methylation"/>
    <property type="evidence" value="ECO:0007669"/>
    <property type="project" value="UniProtKB-KW"/>
</dbReference>
<dbReference type="Pfam" id="PF22435">
    <property type="entry name" value="MRM3-like_sub_bind"/>
    <property type="match status" value="1"/>
</dbReference>
<organism evidence="5 6">
    <name type="scientific">Sediminicola luteus</name>
    <dbReference type="NCBI Taxonomy" id="319238"/>
    <lineage>
        <taxon>Bacteria</taxon>
        <taxon>Pseudomonadati</taxon>
        <taxon>Bacteroidota</taxon>
        <taxon>Flavobacteriia</taxon>
        <taxon>Flavobacteriales</taxon>
        <taxon>Flavobacteriaceae</taxon>
        <taxon>Sediminicola</taxon>
    </lineage>
</organism>
<dbReference type="Gene3D" id="3.30.1330.30">
    <property type="match status" value="1"/>
</dbReference>
<dbReference type="Proteomes" id="UP001549773">
    <property type="component" value="Unassembled WGS sequence"/>
</dbReference>
<dbReference type="SUPFAM" id="SSF75217">
    <property type="entry name" value="alpha/beta knot"/>
    <property type="match status" value="1"/>
</dbReference>
<dbReference type="SMART" id="SM00967">
    <property type="entry name" value="SpoU_sub_bind"/>
    <property type="match status" value="1"/>
</dbReference>
<accession>A0ABV2TRV5</accession>
<dbReference type="Pfam" id="PF00588">
    <property type="entry name" value="SpoU_methylase"/>
    <property type="match status" value="1"/>
</dbReference>
<dbReference type="RefSeq" id="WP_354616875.1">
    <property type="nucleotide sequence ID" value="NZ_JBEWYP010000001.1"/>
</dbReference>
<evidence type="ECO:0000259" key="4">
    <source>
        <dbReference type="SMART" id="SM00967"/>
    </source>
</evidence>
<dbReference type="EMBL" id="JBEWYP010000001">
    <property type="protein sequence ID" value="MET7028000.1"/>
    <property type="molecule type" value="Genomic_DNA"/>
</dbReference>
<evidence type="ECO:0000256" key="1">
    <source>
        <dbReference type="ARBA" id="ARBA00007228"/>
    </source>
</evidence>
<evidence type="ECO:0000313" key="5">
    <source>
        <dbReference type="EMBL" id="MET7028000.1"/>
    </source>
</evidence>
<dbReference type="InterPro" id="IPR053888">
    <property type="entry name" value="MRM3-like_sub_bind"/>
</dbReference>
<feature type="domain" description="RNA 2-O ribose methyltransferase substrate binding" evidence="4">
    <location>
        <begin position="35"/>
        <end position="110"/>
    </location>
</feature>
<dbReference type="InterPro" id="IPR013123">
    <property type="entry name" value="SpoU_subst-bd"/>
</dbReference>
<dbReference type="InterPro" id="IPR001537">
    <property type="entry name" value="SpoU_MeTrfase"/>
</dbReference>
<evidence type="ECO:0000256" key="2">
    <source>
        <dbReference type="ARBA" id="ARBA00022603"/>
    </source>
</evidence>
<protein>
    <submittedName>
        <fullName evidence="5">RNA methyltransferase</fullName>
    </submittedName>
</protein>
<dbReference type="PANTHER" id="PTHR43191:SF2">
    <property type="entry name" value="RRNA METHYLTRANSFERASE 3, MITOCHONDRIAL"/>
    <property type="match status" value="1"/>
</dbReference>
<dbReference type="InterPro" id="IPR029028">
    <property type="entry name" value="Alpha/beta_knot_MTases"/>
</dbReference>
<comment type="caution">
    <text evidence="5">The sequence shown here is derived from an EMBL/GenBank/DDBJ whole genome shotgun (WGS) entry which is preliminary data.</text>
</comment>
<keyword evidence="6" id="KW-1185">Reference proteome</keyword>
<dbReference type="InterPro" id="IPR029064">
    <property type="entry name" value="Ribosomal_eL30-like_sf"/>
</dbReference>
<sequence length="270" mass="29561">MAENKYISSLQNPLVKKALTLKEKSRERKKTGCFVLEGVRELQLAIKGNYELETVFFYADIISKEEVLGLLGQEIGHEVLIEISKDIYQKLAYRETTEGVLAIAKSKSHSLEAMEFSTKNPLVLIAEAPEKPGNIGAILRTADAANLDAVIIANPKGDLYNPNIIRSSVGCVFTNQIGVGSTTEVIKFLKDKDIAIYCAALTASEKYTSVKFNEASAIVVGTEATGLSPEWLENSTKNIIIPMEGEIDSMNVSVSAAIVIFEAKRQRESQ</sequence>
<gene>
    <name evidence="5" type="ORF">ABXZ32_01255</name>
</gene>
<dbReference type="InterPro" id="IPR029026">
    <property type="entry name" value="tRNA_m1G_MTases_N"/>
</dbReference>
<dbReference type="GO" id="GO:0008168">
    <property type="term" value="F:methyltransferase activity"/>
    <property type="evidence" value="ECO:0007669"/>
    <property type="project" value="UniProtKB-KW"/>
</dbReference>
<dbReference type="InterPro" id="IPR051259">
    <property type="entry name" value="rRNA_Methyltransferase"/>
</dbReference>
<evidence type="ECO:0000256" key="3">
    <source>
        <dbReference type="ARBA" id="ARBA00022679"/>
    </source>
</evidence>
<proteinExistence type="inferred from homology"/>
<dbReference type="Gene3D" id="3.40.1280.10">
    <property type="match status" value="1"/>
</dbReference>
<keyword evidence="3" id="KW-0808">Transferase</keyword>
<keyword evidence="2 5" id="KW-0489">Methyltransferase</keyword>
<reference evidence="5 6" key="1">
    <citation type="submission" date="2024-07" db="EMBL/GenBank/DDBJ databases">
        <title>The genome sequence of type strain Sediminicola luteus GDMCC 1.2596T.</title>
        <authorList>
            <person name="Liu Y."/>
        </authorList>
    </citation>
    <scope>NUCLEOTIDE SEQUENCE [LARGE SCALE GENOMIC DNA]</scope>
    <source>
        <strain evidence="5 6">GDMCC 1.2596</strain>
    </source>
</reference>
<dbReference type="PANTHER" id="PTHR43191">
    <property type="entry name" value="RRNA METHYLTRANSFERASE 3"/>
    <property type="match status" value="1"/>
</dbReference>
<name>A0ABV2TRV5_9FLAO</name>
<comment type="similarity">
    <text evidence="1">Belongs to the class IV-like SAM-binding methyltransferase superfamily. RNA methyltransferase TrmH family.</text>
</comment>